<dbReference type="PROSITE" id="PS00901">
    <property type="entry name" value="CYS_SYNTHASE"/>
    <property type="match status" value="1"/>
</dbReference>
<name>A0A2N3WW97_9NOCA</name>
<evidence type="ECO:0000256" key="1">
    <source>
        <dbReference type="ARBA" id="ARBA00001933"/>
    </source>
</evidence>
<organism evidence="5 6">
    <name type="scientific">Nocardia fluminea</name>
    <dbReference type="NCBI Taxonomy" id="134984"/>
    <lineage>
        <taxon>Bacteria</taxon>
        <taxon>Bacillati</taxon>
        <taxon>Actinomycetota</taxon>
        <taxon>Actinomycetes</taxon>
        <taxon>Mycobacteriales</taxon>
        <taxon>Nocardiaceae</taxon>
        <taxon>Nocardia</taxon>
    </lineage>
</organism>
<dbReference type="FunFam" id="3.40.50.1100:FF:000003">
    <property type="entry name" value="Cystathionine beta-synthase"/>
    <property type="match status" value="1"/>
</dbReference>
<evidence type="ECO:0000256" key="2">
    <source>
        <dbReference type="ARBA" id="ARBA00007103"/>
    </source>
</evidence>
<dbReference type="SUPFAM" id="SSF53686">
    <property type="entry name" value="Tryptophan synthase beta subunit-like PLP-dependent enzymes"/>
    <property type="match status" value="1"/>
</dbReference>
<evidence type="ECO:0000313" key="6">
    <source>
        <dbReference type="Proteomes" id="UP000233766"/>
    </source>
</evidence>
<dbReference type="InterPro" id="IPR036052">
    <property type="entry name" value="TrpB-like_PALP_sf"/>
</dbReference>
<dbReference type="InterPro" id="IPR001216">
    <property type="entry name" value="P-phosphate_BS"/>
</dbReference>
<dbReference type="OrthoDB" id="9805733at2"/>
<keyword evidence="6" id="KW-1185">Reference proteome</keyword>
<dbReference type="GO" id="GO:0006535">
    <property type="term" value="P:cysteine biosynthetic process from serine"/>
    <property type="evidence" value="ECO:0007669"/>
    <property type="project" value="InterPro"/>
</dbReference>
<dbReference type="Pfam" id="PF00291">
    <property type="entry name" value="PALP"/>
    <property type="match status" value="1"/>
</dbReference>
<dbReference type="GO" id="GO:0016765">
    <property type="term" value="F:transferase activity, transferring alkyl or aryl (other than methyl) groups"/>
    <property type="evidence" value="ECO:0007669"/>
    <property type="project" value="UniProtKB-ARBA"/>
</dbReference>
<reference evidence="5 6" key="1">
    <citation type="submission" date="2017-12" db="EMBL/GenBank/DDBJ databases">
        <title>Sequencing the genomes of 1000 Actinobacteria strains.</title>
        <authorList>
            <person name="Klenk H.-P."/>
        </authorList>
    </citation>
    <scope>NUCLEOTIDE SEQUENCE [LARGE SCALE GENOMIC DNA]</scope>
    <source>
        <strain evidence="5 6">DSM 44489</strain>
    </source>
</reference>
<dbReference type="RefSeq" id="WP_101462657.1">
    <property type="nucleotide sequence ID" value="NZ_PJMW01000001.1"/>
</dbReference>
<evidence type="ECO:0000313" key="5">
    <source>
        <dbReference type="EMBL" id="PKV98151.1"/>
    </source>
</evidence>
<protein>
    <submittedName>
        <fullName evidence="5">Cystathionine beta-synthase</fullName>
    </submittedName>
</protein>
<comment type="cofactor">
    <cofactor evidence="1">
        <name>pyridoxal 5'-phosphate</name>
        <dbReference type="ChEBI" id="CHEBI:597326"/>
    </cofactor>
</comment>
<keyword evidence="3" id="KW-0663">Pyridoxal phosphate</keyword>
<accession>A0A2N3WW97</accession>
<dbReference type="EMBL" id="PJMW01000001">
    <property type="protein sequence ID" value="PKV98151.1"/>
    <property type="molecule type" value="Genomic_DNA"/>
</dbReference>
<dbReference type="CDD" id="cd01561">
    <property type="entry name" value="CBS_like"/>
    <property type="match status" value="1"/>
</dbReference>
<dbReference type="Proteomes" id="UP000233766">
    <property type="component" value="Unassembled WGS sequence"/>
</dbReference>
<comment type="similarity">
    <text evidence="2">Belongs to the cysteine synthase/cystathionine beta-synthase family.</text>
</comment>
<proteinExistence type="inferred from homology"/>
<feature type="domain" description="Tryptophan synthase beta chain-like PALP" evidence="4">
    <location>
        <begin position="18"/>
        <end position="314"/>
    </location>
</feature>
<dbReference type="Gene3D" id="3.40.50.1100">
    <property type="match status" value="2"/>
</dbReference>
<gene>
    <name evidence="5" type="ORF">ATK86_0159</name>
</gene>
<comment type="caution">
    <text evidence="5">The sequence shown here is derived from an EMBL/GenBank/DDBJ whole genome shotgun (WGS) entry which is preliminary data.</text>
</comment>
<dbReference type="InterPro" id="IPR001926">
    <property type="entry name" value="TrpB-like_PALP"/>
</dbReference>
<evidence type="ECO:0000256" key="3">
    <source>
        <dbReference type="ARBA" id="ARBA00022898"/>
    </source>
</evidence>
<evidence type="ECO:0000259" key="4">
    <source>
        <dbReference type="Pfam" id="PF00291"/>
    </source>
</evidence>
<dbReference type="InterPro" id="IPR050214">
    <property type="entry name" value="Cys_Synth/Cystath_Beta-Synth"/>
</dbReference>
<dbReference type="AlphaFoldDB" id="A0A2N3WW97"/>
<sequence length="484" mass="50082">MSIDIEHTERTATVFDSIDQAVGRTPLVRLNRVTDDIAATVYVKLEYLNPAGSVKDRVALFMLDAAEAAGELGPGGVVVEATSGNTGIGLAAIAAARGYRTVVVVPDKSSRDKIALLRAYGAEVHVTPGGRPVGHPEHLRSVALRLAQEIPGAWFAGQYDNPANPAAHRETSGPEIWAQTGGAVTHYVAGIGTGGTVSGTGEFLKQVSGGRVQVVGADPETSVYGGGDGRAWYVESVGHYRHPDTEFDEWPQSYHPEVIDRIERISDGESLRVLHRLAREEGLLLGGSSGTAIAAALRVSRVLGPEDVVVVTAPDSGRGYLSKYFDDGWLGQYGFPLLAAHGEPTVGAVFGVADGARSAGAGTSVLAEARLLPSTTTVSSARGELASRRSLPVVLARRSAGPVVVAEVLGTATQARLVGAPDADPVGAHLDPPPAFAGTTEPVGAAVTRLAEHHGEVLIVHEGQVVGGVDAAAFVAAVVRADAS</sequence>
<dbReference type="PANTHER" id="PTHR10314">
    <property type="entry name" value="CYSTATHIONINE BETA-SYNTHASE"/>
    <property type="match status" value="1"/>
</dbReference>